<dbReference type="InterPro" id="IPR008136">
    <property type="entry name" value="CinA_C"/>
</dbReference>
<gene>
    <name evidence="2" type="ORF">G3T38_02830</name>
</gene>
<dbReference type="Proteomes" id="UP000468687">
    <property type="component" value="Unassembled WGS sequence"/>
</dbReference>
<dbReference type="InterPro" id="IPR036653">
    <property type="entry name" value="CinA-like_C"/>
</dbReference>
<dbReference type="RefSeq" id="WP_163770522.1">
    <property type="nucleotide sequence ID" value="NZ_JAAGXA010000001.1"/>
</dbReference>
<dbReference type="SUPFAM" id="SSF142433">
    <property type="entry name" value="CinA-like"/>
    <property type="match status" value="1"/>
</dbReference>
<name>A0A6P0HFZ9_9ACTN</name>
<evidence type="ECO:0000313" key="3">
    <source>
        <dbReference type="Proteomes" id="UP000468687"/>
    </source>
</evidence>
<dbReference type="Pfam" id="PF02464">
    <property type="entry name" value="CinA"/>
    <property type="match status" value="1"/>
</dbReference>
<dbReference type="AlphaFoldDB" id="A0A6P0HFZ9"/>
<organism evidence="2 3">
    <name type="scientific">Nocardioides zeae</name>
    <dbReference type="NCBI Taxonomy" id="1457234"/>
    <lineage>
        <taxon>Bacteria</taxon>
        <taxon>Bacillati</taxon>
        <taxon>Actinomycetota</taxon>
        <taxon>Actinomycetes</taxon>
        <taxon>Propionibacteriales</taxon>
        <taxon>Nocardioidaceae</taxon>
        <taxon>Nocardioides</taxon>
    </lineage>
</organism>
<comment type="caution">
    <text evidence="2">The sequence shown here is derived from an EMBL/GenBank/DDBJ whole genome shotgun (WGS) entry which is preliminary data.</text>
</comment>
<keyword evidence="3" id="KW-1185">Reference proteome</keyword>
<dbReference type="Gene3D" id="3.90.950.20">
    <property type="entry name" value="CinA-like"/>
    <property type="match status" value="1"/>
</dbReference>
<feature type="domain" description="CinA C-terminal" evidence="1">
    <location>
        <begin position="11"/>
        <end position="158"/>
    </location>
</feature>
<dbReference type="NCBIfam" id="TIGR00199">
    <property type="entry name" value="PncC_domain"/>
    <property type="match status" value="1"/>
</dbReference>
<evidence type="ECO:0000259" key="1">
    <source>
        <dbReference type="Pfam" id="PF02464"/>
    </source>
</evidence>
<sequence length="166" mass="16134">MSPDPHPAAVEALDALVASGASLAVAESLTGGRVAAALTGVPGASRVFRGGVVSYATEVKVDVLGVPSSVVEGDGVVSAACAEAMARGAARLLGATHAVATTGVAGPDEQEGKPVGTVFVGVLTPGGVRSERLDLSAATGRAGIQDATVDAALRLLLAAAELDPRG</sequence>
<proteinExistence type="predicted"/>
<dbReference type="EMBL" id="JAAGXA010000001">
    <property type="protein sequence ID" value="NEN77207.1"/>
    <property type="molecule type" value="Genomic_DNA"/>
</dbReference>
<accession>A0A6P0HFZ9</accession>
<reference evidence="2 3" key="1">
    <citation type="journal article" date="2014" name="Int. J. Syst. Evol. Microbiol.">
        <title>Nocardioides zeae sp. nov., isolated from the stem of Zea mays.</title>
        <authorList>
            <person name="Glaeser S.P."/>
            <person name="McInroy J.A."/>
            <person name="Busse H.J."/>
            <person name="Kampfer P."/>
        </authorList>
    </citation>
    <scope>NUCLEOTIDE SEQUENCE [LARGE SCALE GENOMIC DNA]</scope>
    <source>
        <strain evidence="2 3">JCM 30728</strain>
    </source>
</reference>
<protein>
    <submittedName>
        <fullName evidence="2">CinA family protein</fullName>
    </submittedName>
</protein>
<evidence type="ECO:0000313" key="2">
    <source>
        <dbReference type="EMBL" id="NEN77207.1"/>
    </source>
</evidence>